<dbReference type="GO" id="GO:0032259">
    <property type="term" value="P:methylation"/>
    <property type="evidence" value="ECO:0007669"/>
    <property type="project" value="UniProtKB-KW"/>
</dbReference>
<keyword evidence="1" id="KW-0808">Transferase</keyword>
<dbReference type="InParanoid" id="A0A540VAF3"/>
<keyword evidence="1" id="KW-0489">Methyltransferase</keyword>
<dbReference type="RefSeq" id="WP_141611949.1">
    <property type="nucleotide sequence ID" value="NZ_VIGC02000034.1"/>
</dbReference>
<accession>A0A540VAF3</accession>
<organism evidence="1 2">
    <name type="scientific">Litorilinea aerophila</name>
    <dbReference type="NCBI Taxonomy" id="1204385"/>
    <lineage>
        <taxon>Bacteria</taxon>
        <taxon>Bacillati</taxon>
        <taxon>Chloroflexota</taxon>
        <taxon>Caldilineae</taxon>
        <taxon>Caldilineales</taxon>
        <taxon>Caldilineaceae</taxon>
        <taxon>Litorilinea</taxon>
    </lineage>
</organism>
<evidence type="ECO:0000313" key="2">
    <source>
        <dbReference type="Proteomes" id="UP000317371"/>
    </source>
</evidence>
<dbReference type="Gene3D" id="3.40.50.150">
    <property type="entry name" value="Vaccinia Virus protein VP39"/>
    <property type="match status" value="1"/>
</dbReference>
<keyword evidence="2" id="KW-1185">Reference proteome</keyword>
<dbReference type="PANTHER" id="PTHR42912">
    <property type="entry name" value="METHYLTRANSFERASE"/>
    <property type="match status" value="1"/>
</dbReference>
<dbReference type="SUPFAM" id="SSF53335">
    <property type="entry name" value="S-adenosyl-L-methionine-dependent methyltransferases"/>
    <property type="match status" value="1"/>
</dbReference>
<dbReference type="EMBL" id="VIGC01000034">
    <property type="protein sequence ID" value="TQE93711.1"/>
    <property type="molecule type" value="Genomic_DNA"/>
</dbReference>
<sequence>MWRTLWQRTATEVAHWLRADWDFTDVAAHWDATEDYDAINQETYSYFRRFVDGLRLSDLPPGGRVLDLCARTGNGTLYFYQHGKVSSAVCADVSRRMGEICCARLREAGFEEFAWLQLFDYPLPLPDASFDAVLCFETVEHLPHPERLVQELGRVTRPGGTLILTTPNVLWEPIHALAAITGLHHSEGPHRFIRHSRLRAMIQDAGFTIEKSETTVLVPGGPAWLVSLGEWIERRTRHWLMPYVGLRHIFIGRKKEESHP</sequence>
<dbReference type="Proteomes" id="UP000317371">
    <property type="component" value="Unassembled WGS sequence"/>
</dbReference>
<dbReference type="CDD" id="cd02440">
    <property type="entry name" value="AdoMet_MTases"/>
    <property type="match status" value="1"/>
</dbReference>
<gene>
    <name evidence="1" type="ORF">FKZ61_20070</name>
</gene>
<dbReference type="Pfam" id="PF13489">
    <property type="entry name" value="Methyltransf_23"/>
    <property type="match status" value="1"/>
</dbReference>
<reference evidence="1 2" key="1">
    <citation type="submission" date="2019-06" db="EMBL/GenBank/DDBJ databases">
        <title>Genome sequence of Litorilinea aerophila BAA-2444.</title>
        <authorList>
            <person name="Maclea K.S."/>
            <person name="Maurais E.G."/>
            <person name="Iannazzi L.C."/>
        </authorList>
    </citation>
    <scope>NUCLEOTIDE SEQUENCE [LARGE SCALE GENOMIC DNA]</scope>
    <source>
        <strain evidence="1 2">ATCC BAA-2444</strain>
    </source>
</reference>
<dbReference type="AlphaFoldDB" id="A0A540VAF3"/>
<protein>
    <submittedName>
        <fullName evidence="1">Methyltransferase domain-containing protein</fullName>
    </submittedName>
</protein>
<dbReference type="InterPro" id="IPR029063">
    <property type="entry name" value="SAM-dependent_MTases_sf"/>
</dbReference>
<dbReference type="OrthoDB" id="9805171at2"/>
<dbReference type="InterPro" id="IPR050508">
    <property type="entry name" value="Methyltransf_Superfamily"/>
</dbReference>
<evidence type="ECO:0000313" key="1">
    <source>
        <dbReference type="EMBL" id="TQE93711.1"/>
    </source>
</evidence>
<dbReference type="GO" id="GO:0008168">
    <property type="term" value="F:methyltransferase activity"/>
    <property type="evidence" value="ECO:0007669"/>
    <property type="project" value="UniProtKB-KW"/>
</dbReference>
<comment type="caution">
    <text evidence="1">The sequence shown here is derived from an EMBL/GenBank/DDBJ whole genome shotgun (WGS) entry which is preliminary data.</text>
</comment>
<name>A0A540VAF3_9CHLR</name>
<proteinExistence type="predicted"/>